<dbReference type="Pfam" id="PF14240">
    <property type="entry name" value="YHYH"/>
    <property type="match status" value="2"/>
</dbReference>
<feature type="chain" id="PRO_5004214898" description="YHYH domain-containing protein" evidence="1">
    <location>
        <begin position="28"/>
        <end position="336"/>
    </location>
</feature>
<dbReference type="InterPro" id="IPR025924">
    <property type="entry name" value="YHYH_dom"/>
</dbReference>
<dbReference type="HOGENOM" id="CLU_839101_0_0_6"/>
<evidence type="ECO:0000313" key="3">
    <source>
        <dbReference type="EMBL" id="ABC32412.1"/>
    </source>
</evidence>
<dbReference type="RefSeq" id="WP_011399471.1">
    <property type="nucleotide sequence ID" value="NC_007645.1"/>
</dbReference>
<dbReference type="Proteomes" id="UP000000238">
    <property type="component" value="Chromosome"/>
</dbReference>
<dbReference type="KEGG" id="hch:HCH_05761"/>
<dbReference type="eggNOG" id="ENOG502ZB94">
    <property type="taxonomic scope" value="Bacteria"/>
</dbReference>
<keyword evidence="4" id="KW-1185">Reference proteome</keyword>
<feature type="domain" description="YHYH" evidence="2">
    <location>
        <begin position="219"/>
        <end position="280"/>
    </location>
</feature>
<organism evidence="3 4">
    <name type="scientific">Hahella chejuensis (strain KCTC 2396)</name>
    <dbReference type="NCBI Taxonomy" id="349521"/>
    <lineage>
        <taxon>Bacteria</taxon>
        <taxon>Pseudomonadati</taxon>
        <taxon>Pseudomonadota</taxon>
        <taxon>Gammaproteobacteria</taxon>
        <taxon>Oceanospirillales</taxon>
        <taxon>Hahellaceae</taxon>
        <taxon>Hahella</taxon>
    </lineage>
</organism>
<feature type="domain" description="YHYH" evidence="2">
    <location>
        <begin position="288"/>
        <end position="326"/>
    </location>
</feature>
<accession>Q2SAB2</accession>
<keyword evidence="1" id="KW-0732">Signal</keyword>
<evidence type="ECO:0000313" key="4">
    <source>
        <dbReference type="Proteomes" id="UP000000238"/>
    </source>
</evidence>
<dbReference type="STRING" id="349521.HCH_05761"/>
<dbReference type="OrthoDB" id="9796530at2"/>
<reference evidence="3 4" key="1">
    <citation type="journal article" date="2005" name="Nucleic Acids Res.">
        <title>Genomic blueprint of Hahella chejuensis, a marine microbe producing an algicidal agent.</title>
        <authorList>
            <person name="Jeong H."/>
            <person name="Yim J.H."/>
            <person name="Lee C."/>
            <person name="Choi S.-H."/>
            <person name="Park Y.K."/>
            <person name="Yoon S.H."/>
            <person name="Hur C.-G."/>
            <person name="Kang H.-Y."/>
            <person name="Kim D."/>
            <person name="Lee H.H."/>
            <person name="Park K.H."/>
            <person name="Park S.-H."/>
            <person name="Park H.-S."/>
            <person name="Lee H.K."/>
            <person name="Oh T.K."/>
            <person name="Kim J.F."/>
        </authorList>
    </citation>
    <scope>NUCLEOTIDE SEQUENCE [LARGE SCALE GENOMIC DNA]</scope>
    <source>
        <strain evidence="3 4">KCTC 2396</strain>
    </source>
</reference>
<name>Q2SAB2_HAHCH</name>
<feature type="signal peptide" evidence="1">
    <location>
        <begin position="1"/>
        <end position="27"/>
    </location>
</feature>
<proteinExistence type="predicted"/>
<protein>
    <recommendedName>
        <fullName evidence="2">YHYH domain-containing protein</fullName>
    </recommendedName>
</protein>
<evidence type="ECO:0000256" key="1">
    <source>
        <dbReference type="SAM" id="SignalP"/>
    </source>
</evidence>
<sequence length="336" mass="36889">MKIRSISIHTFTLATVLAGAWGVAAQAQEAQSARGYFFPALIPSYFDKEHFLEDISMERCELSNGYQSWCYRLKVKSNPVEVGPFCPETINDIGGVYPYDGATNPGLRVLKRDLFEDMEADGYDIVDDDGAIRFIMIKTGEIPNLDPDLSYCIEVEPDNELQLSYMIPVFSWHAQESTPMDDASKIVGLSLIGMPINGLPPSVANGIPGAPTGTGSMPALDACGGHINEGFYHSHIFPETINEIYARHHIGDVRCEAVYPKGSGDLVAYAMDGFPIYTHLESNGATPTNLDECNGHFGPTIHYPTGMYHYHSSSAEDVNIPRCLKGVMAKQQLIVE</sequence>
<dbReference type="EMBL" id="CP000155">
    <property type="protein sequence ID" value="ABC32412.1"/>
    <property type="molecule type" value="Genomic_DNA"/>
</dbReference>
<evidence type="ECO:0000259" key="2">
    <source>
        <dbReference type="Pfam" id="PF14240"/>
    </source>
</evidence>
<gene>
    <name evidence="3" type="ordered locus">HCH_05761</name>
</gene>
<dbReference type="AlphaFoldDB" id="Q2SAB2"/>